<proteinExistence type="predicted"/>
<evidence type="ECO:0000313" key="1">
    <source>
        <dbReference type="EMBL" id="NEZ46417.1"/>
    </source>
</evidence>
<dbReference type="Proteomes" id="UP000473885">
    <property type="component" value="Unassembled WGS sequence"/>
</dbReference>
<keyword evidence="2" id="KW-1185">Reference proteome</keyword>
<dbReference type="EMBL" id="SXDP01000002">
    <property type="protein sequence ID" value="NEZ46417.1"/>
    <property type="molecule type" value="Genomic_DNA"/>
</dbReference>
<dbReference type="OrthoDB" id="9801453at2"/>
<gene>
    <name evidence="1" type="ORF">FDF74_04210</name>
</gene>
<accession>A0A6M0R9G7</accession>
<protein>
    <submittedName>
        <fullName evidence="1">Uncharacterized protein</fullName>
    </submittedName>
</protein>
<sequence>MKESRTNISKLCLRPFYHESYAVSMSVDEEREIYSLVKSPFVFYRHIKNYLFICGKFVVKLMLFSC</sequence>
<name>A0A6M0R9G7_9CLOT</name>
<reference evidence="1 2" key="1">
    <citation type="submission" date="2019-04" db="EMBL/GenBank/DDBJ databases">
        <title>Genome sequencing of Clostridium botulinum Groups I-IV and Clostridium butyricum.</title>
        <authorList>
            <person name="Brunt J."/>
            <person name="Van Vliet A.H.M."/>
            <person name="Stringer S.C."/>
            <person name="Carter A.T."/>
            <person name="Peck M.W."/>
        </authorList>
    </citation>
    <scope>NUCLEOTIDE SEQUENCE [LARGE SCALE GENOMIC DNA]</scope>
    <source>
        <strain evidence="1 2">IFR 18/094</strain>
    </source>
</reference>
<organism evidence="1 2">
    <name type="scientific">Clostridium niameyense</name>
    <dbReference type="NCBI Taxonomy" id="1622073"/>
    <lineage>
        <taxon>Bacteria</taxon>
        <taxon>Bacillati</taxon>
        <taxon>Bacillota</taxon>
        <taxon>Clostridia</taxon>
        <taxon>Eubacteriales</taxon>
        <taxon>Clostridiaceae</taxon>
        <taxon>Clostridium</taxon>
    </lineage>
</organism>
<dbReference type="AlphaFoldDB" id="A0A6M0R9G7"/>
<evidence type="ECO:0000313" key="2">
    <source>
        <dbReference type="Proteomes" id="UP000473885"/>
    </source>
</evidence>
<comment type="caution">
    <text evidence="1">The sequence shown here is derived from an EMBL/GenBank/DDBJ whole genome shotgun (WGS) entry which is preliminary data.</text>
</comment>